<dbReference type="Gene3D" id="3.80.10.10">
    <property type="entry name" value="Ribonuclease Inhibitor"/>
    <property type="match status" value="1"/>
</dbReference>
<organism evidence="1 2">
    <name type="scientific">Iphiclides podalirius</name>
    <name type="common">scarce swallowtail</name>
    <dbReference type="NCBI Taxonomy" id="110791"/>
    <lineage>
        <taxon>Eukaryota</taxon>
        <taxon>Metazoa</taxon>
        <taxon>Ecdysozoa</taxon>
        <taxon>Arthropoda</taxon>
        <taxon>Hexapoda</taxon>
        <taxon>Insecta</taxon>
        <taxon>Pterygota</taxon>
        <taxon>Neoptera</taxon>
        <taxon>Endopterygota</taxon>
        <taxon>Lepidoptera</taxon>
        <taxon>Glossata</taxon>
        <taxon>Ditrysia</taxon>
        <taxon>Papilionoidea</taxon>
        <taxon>Papilionidae</taxon>
        <taxon>Papilioninae</taxon>
        <taxon>Iphiclides</taxon>
    </lineage>
</organism>
<proteinExistence type="predicted"/>
<dbReference type="EMBL" id="OW152825">
    <property type="protein sequence ID" value="CAH2041110.1"/>
    <property type="molecule type" value="Genomic_DNA"/>
</dbReference>
<protein>
    <submittedName>
        <fullName evidence="1">Uncharacterized protein</fullName>
    </submittedName>
</protein>
<evidence type="ECO:0000313" key="1">
    <source>
        <dbReference type="EMBL" id="CAH2041110.1"/>
    </source>
</evidence>
<gene>
    <name evidence="1" type="ORF">IPOD504_LOCUS2907</name>
</gene>
<keyword evidence="2" id="KW-1185">Reference proteome</keyword>
<reference evidence="1" key="1">
    <citation type="submission" date="2022-03" db="EMBL/GenBank/DDBJ databases">
        <authorList>
            <person name="Martin H S."/>
        </authorList>
    </citation>
    <scope>NUCLEOTIDE SEQUENCE</scope>
</reference>
<dbReference type="Proteomes" id="UP000837857">
    <property type="component" value="Chromosome 13"/>
</dbReference>
<feature type="non-terminal residue" evidence="1">
    <location>
        <position position="1"/>
    </location>
</feature>
<accession>A0ABN8HTE5</accession>
<evidence type="ECO:0000313" key="2">
    <source>
        <dbReference type="Proteomes" id="UP000837857"/>
    </source>
</evidence>
<sequence length="261" mass="29737">MAPILENFYRSTGTLDVEDNNFPCDCRLDWFMSLMNRTESASLKLTLENFKCFPEAGLHDKWMKRVESDKINNPVNAENEETAAQGADYEYYDDTELNGKLFYTDVRDLLNCTKMDTKPVVLTTTVKPQEQGDDVTKGLNTKVTANPIFSSTLFTRGHEKDVLDTVTLKTTRAPEAIKSNVNEVANQMNKETKPNIYTTSRLATVSAKPLERKHYEDGMASDEAKPDRIKAHRSIQDINDDLNDSFNNATCFLPYYDKCRK</sequence>
<name>A0ABN8HTE5_9NEOP</name>
<dbReference type="InterPro" id="IPR032675">
    <property type="entry name" value="LRR_dom_sf"/>
</dbReference>